<dbReference type="EMBL" id="CAFBMT010000011">
    <property type="protein sequence ID" value="CAB4938932.1"/>
    <property type="molecule type" value="Genomic_DNA"/>
</dbReference>
<dbReference type="SUPFAM" id="SSF48264">
    <property type="entry name" value="Cytochrome P450"/>
    <property type="match status" value="1"/>
</dbReference>
<evidence type="ECO:0000256" key="1">
    <source>
        <dbReference type="ARBA" id="ARBA00010617"/>
    </source>
</evidence>
<dbReference type="EMBL" id="CAESGF010000010">
    <property type="protein sequence ID" value="CAB4364138.1"/>
    <property type="molecule type" value="Genomic_DNA"/>
</dbReference>
<evidence type="ECO:0000313" key="3">
    <source>
        <dbReference type="EMBL" id="CAB4726660.1"/>
    </source>
</evidence>
<evidence type="ECO:0000313" key="7">
    <source>
        <dbReference type="EMBL" id="CAB4970274.1"/>
    </source>
</evidence>
<organism evidence="2">
    <name type="scientific">freshwater metagenome</name>
    <dbReference type="NCBI Taxonomy" id="449393"/>
    <lineage>
        <taxon>unclassified sequences</taxon>
        <taxon>metagenomes</taxon>
        <taxon>ecological metagenomes</taxon>
    </lineage>
</organism>
<protein>
    <submittedName>
        <fullName evidence="2">Unannotated protein</fullName>
    </submittedName>
</protein>
<dbReference type="EMBL" id="CAFBIY010000012">
    <property type="protein sequence ID" value="CAB4846860.1"/>
    <property type="molecule type" value="Genomic_DNA"/>
</dbReference>
<dbReference type="GO" id="GO:0020037">
    <property type="term" value="F:heme binding"/>
    <property type="evidence" value="ECO:0007669"/>
    <property type="project" value="InterPro"/>
</dbReference>
<evidence type="ECO:0000313" key="4">
    <source>
        <dbReference type="EMBL" id="CAB4817102.1"/>
    </source>
</evidence>
<dbReference type="InterPro" id="IPR036396">
    <property type="entry name" value="Cyt_P450_sf"/>
</dbReference>
<dbReference type="GO" id="GO:0005506">
    <property type="term" value="F:iron ion binding"/>
    <property type="evidence" value="ECO:0007669"/>
    <property type="project" value="InterPro"/>
</dbReference>
<dbReference type="PANTHER" id="PTHR46696:SF6">
    <property type="entry name" value="P450, PUTATIVE (EUROFUNG)-RELATED"/>
    <property type="match status" value="1"/>
</dbReference>
<dbReference type="GO" id="GO:0016705">
    <property type="term" value="F:oxidoreductase activity, acting on paired donors, with incorporation or reduction of molecular oxygen"/>
    <property type="evidence" value="ECO:0007669"/>
    <property type="project" value="InterPro"/>
</dbReference>
<dbReference type="EMBL" id="CAFBOL010000001">
    <property type="protein sequence ID" value="CAB4970274.1"/>
    <property type="molecule type" value="Genomic_DNA"/>
</dbReference>
<dbReference type="PANTHER" id="PTHR46696">
    <property type="entry name" value="P450, PUTATIVE (EUROFUNG)-RELATED"/>
    <property type="match status" value="1"/>
</dbReference>
<dbReference type="EMBL" id="CAEZYF010000010">
    <property type="protein sequence ID" value="CAB4726660.1"/>
    <property type="molecule type" value="Genomic_DNA"/>
</dbReference>
<dbReference type="AlphaFoldDB" id="A0A6J6A5E1"/>
<sequence>MTDRAVHIPFAEMDPTMRSLLTYENNGAMDVACPWAGLVDIVRDTPVVRWDMGVGFFSMADVVAVGNHPAVVSANPVTHETMGMGSREPLIPLHLDGDAHRHYRKLIDPLLAPRQVALYEEGFRRLADELIDGFIADGEVDLQTRYAIPLPATMFMQIFGAPMEDLQFFIEMKDNILKAEGLTLEEREIEGRLSGDRLRVRLREILAERRAAGTHQDDLITKFMTWELDGHRFSDDDIVNVMHLFVIAGLDTVTSSIGCLVGWLATHPVHRQQLFDDPALIPHAVEELMRYQSPVNVGGPRWATEDFEVNGVSVKQGDMLLLGWWTANLDPAVFTDPLTVDFTREANRHAAYAAGRHRCLGSHLARLELRVAIEQFHRRVTDYSLAPGADPQYKWEGVRAPATLPIVFSARQ</sequence>
<dbReference type="InterPro" id="IPR001128">
    <property type="entry name" value="Cyt_P450"/>
</dbReference>
<evidence type="ECO:0000313" key="5">
    <source>
        <dbReference type="EMBL" id="CAB4846860.1"/>
    </source>
</evidence>
<gene>
    <name evidence="3" type="ORF">UFOPK2656_01817</name>
    <name evidence="4" type="ORF">UFOPK3099_01150</name>
    <name evidence="5" type="ORF">UFOPK3267_00354</name>
    <name evidence="6" type="ORF">UFOPK3651_02008</name>
    <name evidence="7" type="ORF">UFOPK3931_00046</name>
    <name evidence="2" type="ORF">UFOPK4189_01905</name>
</gene>
<dbReference type="Pfam" id="PF00067">
    <property type="entry name" value="p450"/>
    <property type="match status" value="1"/>
</dbReference>
<dbReference type="EMBL" id="CAFAAV010000074">
    <property type="protein sequence ID" value="CAB4817102.1"/>
    <property type="molecule type" value="Genomic_DNA"/>
</dbReference>
<accession>A0A6J6A5E1</accession>
<dbReference type="GO" id="GO:0004497">
    <property type="term" value="F:monooxygenase activity"/>
    <property type="evidence" value="ECO:0007669"/>
    <property type="project" value="InterPro"/>
</dbReference>
<evidence type="ECO:0000313" key="6">
    <source>
        <dbReference type="EMBL" id="CAB4938932.1"/>
    </source>
</evidence>
<reference evidence="2" key="1">
    <citation type="submission" date="2020-05" db="EMBL/GenBank/DDBJ databases">
        <authorList>
            <person name="Chiriac C."/>
            <person name="Salcher M."/>
            <person name="Ghai R."/>
            <person name="Kavagutti S V."/>
        </authorList>
    </citation>
    <scope>NUCLEOTIDE SEQUENCE</scope>
</reference>
<name>A0A6J6A5E1_9ZZZZ</name>
<proteinExistence type="inferred from homology"/>
<dbReference type="Gene3D" id="1.10.630.10">
    <property type="entry name" value="Cytochrome P450"/>
    <property type="match status" value="1"/>
</dbReference>
<evidence type="ECO:0000313" key="2">
    <source>
        <dbReference type="EMBL" id="CAB4364138.1"/>
    </source>
</evidence>
<comment type="similarity">
    <text evidence="1">Belongs to the cytochrome P450 family.</text>
</comment>